<gene>
    <name evidence="5" type="ORF">BG454_06145</name>
</gene>
<sequence>MTQQQYKIFLACLPGLEAVLADEARAVGLPDPVAVAGGVETSGDMHMIWRANLWLRGASRVLVRMGEFRAMHLAQLDKRARKFPWGDFLRADVPVKVDAICLQSKIYHKGAAAQRVERAIAETLGAPIDAGAALRLMVRIEDDLVTLSLDTSGEGLHKRGHKLATGKAPLRETMAALFLRQMGYDCSQPVLDPMCGSGTFVIEAAEIASGLAPGRTRSFAFEHFANFDARAWEKMRAIRATQPPPQFFGFDRDQGAIRNSQQNAERAGVADCTRFVCQPLGALQRPDTPPGLVMVNPPYGARISSPKLLYGLYASLGEVLKAQMKGWRVGLVTSDRKLAHVTGLNLTPGPLLPHGGLKVQLFQSGPL</sequence>
<feature type="domain" description="Ribosomal RNA large subunit methyltransferase K/L-like methyltransferase" evidence="3">
    <location>
        <begin position="159"/>
        <end position="342"/>
    </location>
</feature>
<dbReference type="OrthoDB" id="9809404at2"/>
<keyword evidence="6" id="KW-1185">Reference proteome</keyword>
<accession>A0A2K8KH11</accession>
<evidence type="ECO:0000259" key="4">
    <source>
        <dbReference type="Pfam" id="PF22020"/>
    </source>
</evidence>
<dbReference type="InterPro" id="IPR029063">
    <property type="entry name" value="SAM-dependent_MTases_sf"/>
</dbReference>
<dbReference type="PROSITE" id="PS01261">
    <property type="entry name" value="UPF0020"/>
    <property type="match status" value="1"/>
</dbReference>
<dbReference type="CDD" id="cd11715">
    <property type="entry name" value="THUMP_AdoMetMT"/>
    <property type="match status" value="1"/>
</dbReference>
<evidence type="ECO:0000313" key="5">
    <source>
        <dbReference type="EMBL" id="ATX65460.1"/>
    </source>
</evidence>
<dbReference type="PANTHER" id="PTHR47313:SF1">
    <property type="entry name" value="RIBOSOMAL RNA LARGE SUBUNIT METHYLTRANSFERASE K_L"/>
    <property type="match status" value="1"/>
</dbReference>
<feature type="domain" description="RlmL ferredoxin-like" evidence="4">
    <location>
        <begin position="7"/>
        <end position="62"/>
    </location>
</feature>
<keyword evidence="1 5" id="KW-0489">Methyltransferase</keyword>
<dbReference type="GO" id="GO:0070043">
    <property type="term" value="F:rRNA (guanine-N7-)-methyltransferase activity"/>
    <property type="evidence" value="ECO:0007669"/>
    <property type="project" value="TreeGrafter"/>
</dbReference>
<dbReference type="Proteomes" id="UP000228948">
    <property type="component" value="Chromosome"/>
</dbReference>
<dbReference type="GO" id="GO:0008990">
    <property type="term" value="F:rRNA (guanine-N2-)-methyltransferase activity"/>
    <property type="evidence" value="ECO:0007669"/>
    <property type="project" value="TreeGrafter"/>
</dbReference>
<dbReference type="RefSeq" id="WP_071479036.1">
    <property type="nucleotide sequence ID" value="NZ_CP024899.1"/>
</dbReference>
<dbReference type="PRINTS" id="PR00507">
    <property type="entry name" value="N12N6MTFRASE"/>
</dbReference>
<evidence type="ECO:0000256" key="2">
    <source>
        <dbReference type="ARBA" id="ARBA00022679"/>
    </source>
</evidence>
<dbReference type="EMBL" id="CP024899">
    <property type="protein sequence ID" value="ATX65460.1"/>
    <property type="molecule type" value="Genomic_DNA"/>
</dbReference>
<dbReference type="Pfam" id="PF01170">
    <property type="entry name" value="UPF0020"/>
    <property type="match status" value="1"/>
</dbReference>
<dbReference type="Pfam" id="PF22020">
    <property type="entry name" value="RlmL_1st"/>
    <property type="match status" value="1"/>
</dbReference>
<evidence type="ECO:0000313" key="6">
    <source>
        <dbReference type="Proteomes" id="UP000228948"/>
    </source>
</evidence>
<dbReference type="PANTHER" id="PTHR47313">
    <property type="entry name" value="RIBOSOMAL RNA LARGE SUBUNIT METHYLTRANSFERASE K/L"/>
    <property type="match status" value="1"/>
</dbReference>
<evidence type="ECO:0000256" key="1">
    <source>
        <dbReference type="ARBA" id="ARBA00022603"/>
    </source>
</evidence>
<dbReference type="SUPFAM" id="SSF53335">
    <property type="entry name" value="S-adenosyl-L-methionine-dependent methyltransferases"/>
    <property type="match status" value="1"/>
</dbReference>
<keyword evidence="2 5" id="KW-0808">Transferase</keyword>
<dbReference type="KEGG" id="rbg:BG454_06145"/>
<protein>
    <submittedName>
        <fullName evidence="5">RNA methyltransferase</fullName>
    </submittedName>
</protein>
<reference evidence="5 6" key="1">
    <citation type="submission" date="2017-11" db="EMBL/GenBank/DDBJ databases">
        <title>Revised Sequence and Annotation of the Rhodobaca barguzinensis strain alga05 Genome.</title>
        <authorList>
            <person name="Kopejtka K."/>
            <person name="Tomasch J.M."/>
            <person name="Bunk B."/>
            <person name="Koblizek M."/>
        </authorList>
    </citation>
    <scope>NUCLEOTIDE SEQUENCE [LARGE SCALE GENOMIC DNA]</scope>
    <source>
        <strain evidence="6">alga05</strain>
    </source>
</reference>
<dbReference type="STRING" id="441209.GCA_001870665_00145"/>
<evidence type="ECO:0000259" key="3">
    <source>
        <dbReference type="Pfam" id="PF01170"/>
    </source>
</evidence>
<proteinExistence type="predicted"/>
<dbReference type="Gene3D" id="3.30.2130.30">
    <property type="match status" value="1"/>
</dbReference>
<name>A0A2K8KH11_9RHOB</name>
<dbReference type="AlphaFoldDB" id="A0A2K8KH11"/>
<dbReference type="InterPro" id="IPR000241">
    <property type="entry name" value="RlmKL-like_Mtase"/>
</dbReference>
<dbReference type="InterPro" id="IPR053943">
    <property type="entry name" value="RlmKL-like_Mtase_CS"/>
</dbReference>
<dbReference type="Gene3D" id="3.40.50.150">
    <property type="entry name" value="Vaccinia Virus protein VP39"/>
    <property type="match status" value="1"/>
</dbReference>
<organism evidence="5 6">
    <name type="scientific">Roseinatronobacter bogoriensis subsp. barguzinensis</name>
    <dbReference type="NCBI Taxonomy" id="441209"/>
    <lineage>
        <taxon>Bacteria</taxon>
        <taxon>Pseudomonadati</taxon>
        <taxon>Pseudomonadota</taxon>
        <taxon>Alphaproteobacteria</taxon>
        <taxon>Rhodobacterales</taxon>
        <taxon>Paracoccaceae</taxon>
        <taxon>Roseinatronobacter</taxon>
    </lineage>
</organism>
<dbReference type="InterPro" id="IPR054170">
    <property type="entry name" value="RlmL_1st"/>
</dbReference>